<gene>
    <name evidence="11" type="primary">PGRP LB</name>
</gene>
<dbReference type="InterPro" id="IPR002502">
    <property type="entry name" value="Amidase_domain"/>
</dbReference>
<evidence type="ECO:0000256" key="5">
    <source>
        <dbReference type="ARBA" id="ARBA00023157"/>
    </source>
</evidence>
<keyword evidence="4 6" id="KW-0391">Immunity</keyword>
<dbReference type="GO" id="GO:0008745">
    <property type="term" value="F:N-acetylmuramoyl-L-alanine amidase activity"/>
    <property type="evidence" value="ECO:0007669"/>
    <property type="project" value="InterPro"/>
</dbReference>
<dbReference type="SUPFAM" id="SSF55846">
    <property type="entry name" value="N-acetylmuramoyl-L-alanine amidase-like"/>
    <property type="match status" value="1"/>
</dbReference>
<evidence type="ECO:0000256" key="7">
    <source>
        <dbReference type="PIRSR" id="PIRSR037945-1"/>
    </source>
</evidence>
<dbReference type="GO" id="GO:0008270">
    <property type="term" value="F:zinc ion binding"/>
    <property type="evidence" value="ECO:0007669"/>
    <property type="project" value="InterPro"/>
</dbReference>
<feature type="domain" description="Peptidoglycan recognition protein family" evidence="10">
    <location>
        <begin position="23"/>
        <end position="167"/>
    </location>
</feature>
<evidence type="ECO:0000256" key="4">
    <source>
        <dbReference type="ARBA" id="ARBA00022859"/>
    </source>
</evidence>
<reference evidence="11" key="1">
    <citation type="journal article" date="2017" name="PLoS ONE">
        <title>Caste-, sex-, and age-dependent expression of immune-related genes in a Japanese subterranean termite, Reticulitermes speratus.</title>
        <authorList>
            <person name="Mitaka Y."/>
            <person name="Kobayashi K."/>
            <person name="Matsuura K."/>
        </authorList>
    </citation>
    <scope>NUCLEOTIDE SEQUENCE</scope>
    <source>
        <tissue evidence="11">Whole body</tissue>
    </source>
</reference>
<proteinExistence type="evidence at transcript level"/>
<dbReference type="AlphaFoldDB" id="A0A1V1G5N1"/>
<name>A0A1V1G5N1_9NEOP</name>
<dbReference type="Gene3D" id="3.40.80.10">
    <property type="entry name" value="Peptidoglycan recognition protein-like"/>
    <property type="match status" value="1"/>
</dbReference>
<evidence type="ECO:0000256" key="2">
    <source>
        <dbReference type="ARBA" id="ARBA00022588"/>
    </source>
</evidence>
<evidence type="ECO:0000259" key="9">
    <source>
        <dbReference type="SMART" id="SM00644"/>
    </source>
</evidence>
<sequence>MLRVVQTALGLLLCTQLATSVCPDTVSRQDWGAAPPVSRQNLTSLPAPYVVIHHTYIPAFCNSTGACEVAMRGMQSYHQQTQHWSDIGYNFCVGGTGEVYEGRGWDVVGTHAPNYNDRSTGICFIGDFRTELPTPEMLAAAKSLIACGVERGSVSADYKLLGHSQVRSTECPGTALLNEIKTWPQWDALNSTST</sequence>
<protein>
    <recommendedName>
        <fullName evidence="6">Peptidoglycan-recognition protein</fullName>
    </recommendedName>
</protein>
<dbReference type="InterPro" id="IPR006619">
    <property type="entry name" value="PGRP_domain_met/bac"/>
</dbReference>
<dbReference type="SMART" id="SM00644">
    <property type="entry name" value="Ami_2"/>
    <property type="match status" value="1"/>
</dbReference>
<dbReference type="InterPro" id="IPR036505">
    <property type="entry name" value="Amidase/PGRP_sf"/>
</dbReference>
<dbReference type="GO" id="GO:0009253">
    <property type="term" value="P:peptidoglycan catabolic process"/>
    <property type="evidence" value="ECO:0007669"/>
    <property type="project" value="InterPro"/>
</dbReference>
<accession>A0A1V1G5N1</accession>
<keyword evidence="3 8" id="KW-0732">Signal</keyword>
<evidence type="ECO:0000313" key="11">
    <source>
        <dbReference type="EMBL" id="BAX07476.1"/>
    </source>
</evidence>
<dbReference type="PANTHER" id="PTHR11022:SF41">
    <property type="entry name" value="PEPTIDOGLYCAN-RECOGNITION PROTEIN LC-RELATED"/>
    <property type="match status" value="1"/>
</dbReference>
<keyword evidence="2 6" id="KW-0399">Innate immunity</keyword>
<evidence type="ECO:0000256" key="1">
    <source>
        <dbReference type="ARBA" id="ARBA00007553"/>
    </source>
</evidence>
<dbReference type="CDD" id="cd06583">
    <property type="entry name" value="PGRP"/>
    <property type="match status" value="1"/>
</dbReference>
<dbReference type="InterPro" id="IPR017331">
    <property type="entry name" value="Peptidoglycan_recognition"/>
</dbReference>
<dbReference type="SMART" id="SM00701">
    <property type="entry name" value="PGRP"/>
    <property type="match status" value="1"/>
</dbReference>
<keyword evidence="5 7" id="KW-1015">Disulfide bond</keyword>
<feature type="domain" description="N-acetylmuramoyl-L-alanine amidase" evidence="9">
    <location>
        <begin position="37"/>
        <end position="173"/>
    </location>
</feature>
<organism evidence="11">
    <name type="scientific">Reticulitermes speratus</name>
    <dbReference type="NCBI Taxonomy" id="60591"/>
    <lineage>
        <taxon>Eukaryota</taxon>
        <taxon>Metazoa</taxon>
        <taxon>Ecdysozoa</taxon>
        <taxon>Arthropoda</taxon>
        <taxon>Hexapoda</taxon>
        <taxon>Insecta</taxon>
        <taxon>Pterygota</taxon>
        <taxon>Neoptera</taxon>
        <taxon>Polyneoptera</taxon>
        <taxon>Dictyoptera</taxon>
        <taxon>Blattodea</taxon>
        <taxon>Blattoidea</taxon>
        <taxon>Termitoidae</taxon>
        <taxon>Rhinotermitidae</taxon>
        <taxon>Reticulitermes</taxon>
        <taxon>Frontotermes</taxon>
    </lineage>
</organism>
<dbReference type="EMBL" id="FX985469">
    <property type="protein sequence ID" value="BAX07476.1"/>
    <property type="molecule type" value="mRNA"/>
</dbReference>
<evidence type="ECO:0000259" key="10">
    <source>
        <dbReference type="SMART" id="SM00701"/>
    </source>
</evidence>
<dbReference type="GO" id="GO:0042834">
    <property type="term" value="F:peptidoglycan binding"/>
    <property type="evidence" value="ECO:0007669"/>
    <property type="project" value="InterPro"/>
</dbReference>
<evidence type="ECO:0000256" key="6">
    <source>
        <dbReference type="PIRNR" id="PIRNR037945"/>
    </source>
</evidence>
<feature type="signal peptide" evidence="8">
    <location>
        <begin position="1"/>
        <end position="20"/>
    </location>
</feature>
<dbReference type="GO" id="GO:0045087">
    <property type="term" value="P:innate immune response"/>
    <property type="evidence" value="ECO:0007669"/>
    <property type="project" value="UniProtKB-KW"/>
</dbReference>
<evidence type="ECO:0000256" key="8">
    <source>
        <dbReference type="SAM" id="SignalP"/>
    </source>
</evidence>
<feature type="disulfide bond" evidence="7">
    <location>
        <begin position="22"/>
        <end position="147"/>
    </location>
</feature>
<dbReference type="PIRSF" id="PIRSF037945">
    <property type="entry name" value="PGRPs"/>
    <property type="match status" value="1"/>
</dbReference>
<feature type="chain" id="PRO_5012324154" description="Peptidoglycan-recognition protein" evidence="8">
    <location>
        <begin position="21"/>
        <end position="194"/>
    </location>
</feature>
<feature type="disulfide bond" evidence="7">
    <location>
        <begin position="61"/>
        <end position="67"/>
    </location>
</feature>
<comment type="similarity">
    <text evidence="1 6">Belongs to the N-acetylmuramoyl-L-alanine amidase 2 family.</text>
</comment>
<dbReference type="PANTHER" id="PTHR11022">
    <property type="entry name" value="PEPTIDOGLYCAN RECOGNITION PROTEIN"/>
    <property type="match status" value="1"/>
</dbReference>
<dbReference type="InterPro" id="IPR015510">
    <property type="entry name" value="PGRP"/>
</dbReference>
<evidence type="ECO:0000256" key="3">
    <source>
        <dbReference type="ARBA" id="ARBA00022729"/>
    </source>
</evidence>
<dbReference type="Pfam" id="PF01510">
    <property type="entry name" value="Amidase_2"/>
    <property type="match status" value="1"/>
</dbReference>
<dbReference type="FunFam" id="3.40.80.10:FF:000001">
    <property type="entry name" value="Peptidoglycan recognition protein 1"/>
    <property type="match status" value="1"/>
</dbReference>